<dbReference type="InterPro" id="IPR050816">
    <property type="entry name" value="Flavin-dep_Halogenase_NPB"/>
</dbReference>
<dbReference type="Gene3D" id="3.50.50.60">
    <property type="entry name" value="FAD/NAD(P)-binding domain"/>
    <property type="match status" value="1"/>
</dbReference>
<dbReference type="InterPro" id="IPR036188">
    <property type="entry name" value="FAD/NAD-bd_sf"/>
</dbReference>
<keyword evidence="3" id="KW-0472">Membrane</keyword>
<dbReference type="OrthoDB" id="462203at2"/>
<dbReference type="AlphaFoldDB" id="A0A397PHN4"/>
<dbReference type="RefSeq" id="WP_119034750.1">
    <property type="nucleotide sequence ID" value="NZ_QXDC01000002.1"/>
</dbReference>
<sequence length="503" mass="55650">MEKPPYTIVIAGGGTAGWMTAAALARFLERGYRIRLVESEAIGTVGVGEATIPQLRLYLDALGIDEDHFVRTTHGTFKLGIELENWLGDGHRYMHAFGNVGRDVGLIAFQHYWLRARQMGIAAGLDRYALNELAARAGRMHRGGPITAPAIPSMPYAFHFDASLFAGLLRCFAEERRVERTEGRITEVMRDGDSGDVAAIRLDSGERIAGDLFIDCTGFRAMLIGQTLGIDYEDWTHWLPCDRAIAVATAPLADPPLFTRASARKAGWQWRIPLQHRTGNGLVYCSSAISDDDAADLLMHHLDGAATGDPRLLRFAAGRRREGWHRNVIAIGLSSGFLEPLESTSIHLIQSAISRLLKLLPGHASGAADRAEYNRQTDFEIERIRDFLILHYHANTRPEPLWQACRAMTLPDSLGAKIALFAENGQIVREHEELFTEVGWLQVLIGQGISPKGYHPLADQIGDDDLAEFMETIPLLYEREVAQMPSHADFIARHCAGAMARKG</sequence>
<dbReference type="Proteomes" id="UP000266568">
    <property type="component" value="Unassembled WGS sequence"/>
</dbReference>
<evidence type="ECO:0000256" key="3">
    <source>
        <dbReference type="SAM" id="Phobius"/>
    </source>
</evidence>
<dbReference type="InterPro" id="IPR033856">
    <property type="entry name" value="Trp_halogen"/>
</dbReference>
<dbReference type="InterPro" id="IPR006905">
    <property type="entry name" value="Flavin_halogenase"/>
</dbReference>
<dbReference type="PIRSF" id="PIRSF011396">
    <property type="entry name" value="Trp_halogenase"/>
    <property type="match status" value="1"/>
</dbReference>
<feature type="active site" evidence="1">
    <location>
        <position position="78"/>
    </location>
</feature>
<feature type="binding site" evidence="2">
    <location>
        <position position="333"/>
    </location>
    <ligand>
        <name>FAD</name>
        <dbReference type="ChEBI" id="CHEBI:57692"/>
    </ligand>
</feature>
<keyword evidence="3" id="KW-0812">Transmembrane</keyword>
<protein>
    <submittedName>
        <fullName evidence="4">Tryptophan halogenase</fullName>
    </submittedName>
</protein>
<reference evidence="4 5" key="1">
    <citation type="submission" date="2018-08" db="EMBL/GenBank/DDBJ databases">
        <title>Genomic Encyclopedia of Type Strains, Phase IV (KMG-IV): sequencing the most valuable type-strain genomes for metagenomic binning, comparative biology and taxonomic classification.</title>
        <authorList>
            <person name="Goeker M."/>
        </authorList>
    </citation>
    <scope>NUCLEOTIDE SEQUENCE [LARGE SCALE GENOMIC DNA]</scope>
    <source>
        <strain evidence="4 5">DSM 25527</strain>
    </source>
</reference>
<keyword evidence="2" id="KW-0274">FAD</keyword>
<gene>
    <name evidence="4" type="ORF">DFR49_1215</name>
</gene>
<feature type="binding site" evidence="2">
    <location>
        <position position="342"/>
    </location>
    <ligand>
        <name>L-tryptophan</name>
        <dbReference type="ChEBI" id="CHEBI:57912"/>
    </ligand>
</feature>
<evidence type="ECO:0000256" key="1">
    <source>
        <dbReference type="PIRSR" id="PIRSR011396-1"/>
    </source>
</evidence>
<keyword evidence="5" id="KW-1185">Reference proteome</keyword>
<proteinExistence type="predicted"/>
<name>A0A397PHN4_9SPHN</name>
<feature type="binding site" evidence="2">
    <location>
        <begin position="13"/>
        <end position="16"/>
    </location>
    <ligand>
        <name>FAD</name>
        <dbReference type="ChEBI" id="CHEBI:57692"/>
    </ligand>
</feature>
<dbReference type="GO" id="GO:0004497">
    <property type="term" value="F:monooxygenase activity"/>
    <property type="evidence" value="ECO:0007669"/>
    <property type="project" value="InterPro"/>
</dbReference>
<evidence type="ECO:0000256" key="2">
    <source>
        <dbReference type="PIRSR" id="PIRSR011396-2"/>
    </source>
</evidence>
<dbReference type="SUPFAM" id="SSF51905">
    <property type="entry name" value="FAD/NAD(P)-binding domain"/>
    <property type="match status" value="1"/>
</dbReference>
<dbReference type="EMBL" id="QXDC01000002">
    <property type="protein sequence ID" value="RIA46667.1"/>
    <property type="molecule type" value="Genomic_DNA"/>
</dbReference>
<feature type="binding site" evidence="2">
    <location>
        <position position="346"/>
    </location>
    <ligand>
        <name>L-tryptophan</name>
        <dbReference type="ChEBI" id="CHEBI:57912"/>
    </ligand>
</feature>
<evidence type="ECO:0000313" key="5">
    <source>
        <dbReference type="Proteomes" id="UP000266568"/>
    </source>
</evidence>
<feature type="binding site" evidence="2">
    <location>
        <position position="78"/>
    </location>
    <ligand>
        <name>7-chloro-L-tryptophan</name>
        <dbReference type="ChEBI" id="CHEBI:58713"/>
    </ligand>
</feature>
<evidence type="ECO:0000313" key="4">
    <source>
        <dbReference type="EMBL" id="RIA46667.1"/>
    </source>
</evidence>
<dbReference type="PANTHER" id="PTHR43747:SF4">
    <property type="entry name" value="FLAVIN-DEPENDENT TRYPTOPHAN HALOGENASE"/>
    <property type="match status" value="1"/>
</dbReference>
<keyword evidence="2" id="KW-0285">Flavoprotein</keyword>
<keyword evidence="3" id="KW-1133">Transmembrane helix</keyword>
<comment type="caution">
    <text evidence="4">The sequence shown here is derived from an EMBL/GenBank/DDBJ whole genome shotgun (WGS) entry which is preliminary data.</text>
</comment>
<feature type="transmembrane region" description="Helical" evidence="3">
    <location>
        <begin position="6"/>
        <end position="28"/>
    </location>
</feature>
<organism evidence="4 5">
    <name type="scientific">Hephaestia caeni</name>
    <dbReference type="NCBI Taxonomy" id="645617"/>
    <lineage>
        <taxon>Bacteria</taxon>
        <taxon>Pseudomonadati</taxon>
        <taxon>Pseudomonadota</taxon>
        <taxon>Alphaproteobacteria</taxon>
        <taxon>Sphingomonadales</taxon>
        <taxon>Sphingomonadaceae</taxon>
        <taxon>Hephaestia</taxon>
    </lineage>
</organism>
<keyword evidence="2" id="KW-0547">Nucleotide-binding</keyword>
<dbReference type="GO" id="GO:0000166">
    <property type="term" value="F:nucleotide binding"/>
    <property type="evidence" value="ECO:0007669"/>
    <property type="project" value="UniProtKB-KW"/>
</dbReference>
<accession>A0A397PHN4</accession>
<dbReference type="PANTHER" id="PTHR43747">
    <property type="entry name" value="FAD-BINDING PROTEIN"/>
    <property type="match status" value="1"/>
</dbReference>
<dbReference type="Pfam" id="PF04820">
    <property type="entry name" value="Trp_halogenase"/>
    <property type="match status" value="1"/>
</dbReference>